<protein>
    <submittedName>
        <fullName evidence="1">Uncharacterized protein</fullName>
    </submittedName>
</protein>
<gene>
    <name evidence="1" type="ORF">BDN72DRAFT_881367</name>
</gene>
<reference evidence="1 2" key="1">
    <citation type="journal article" date="2019" name="Nat. Ecol. Evol.">
        <title>Megaphylogeny resolves global patterns of mushroom evolution.</title>
        <authorList>
            <person name="Varga T."/>
            <person name="Krizsan K."/>
            <person name="Foldi C."/>
            <person name="Dima B."/>
            <person name="Sanchez-Garcia M."/>
            <person name="Sanchez-Ramirez S."/>
            <person name="Szollosi G.J."/>
            <person name="Szarkandi J.G."/>
            <person name="Papp V."/>
            <person name="Albert L."/>
            <person name="Andreopoulos W."/>
            <person name="Angelini C."/>
            <person name="Antonin V."/>
            <person name="Barry K.W."/>
            <person name="Bougher N.L."/>
            <person name="Buchanan P."/>
            <person name="Buyck B."/>
            <person name="Bense V."/>
            <person name="Catcheside P."/>
            <person name="Chovatia M."/>
            <person name="Cooper J."/>
            <person name="Damon W."/>
            <person name="Desjardin D."/>
            <person name="Finy P."/>
            <person name="Geml J."/>
            <person name="Haridas S."/>
            <person name="Hughes K."/>
            <person name="Justo A."/>
            <person name="Karasinski D."/>
            <person name="Kautmanova I."/>
            <person name="Kiss B."/>
            <person name="Kocsube S."/>
            <person name="Kotiranta H."/>
            <person name="LaButti K.M."/>
            <person name="Lechner B.E."/>
            <person name="Liimatainen K."/>
            <person name="Lipzen A."/>
            <person name="Lukacs Z."/>
            <person name="Mihaltcheva S."/>
            <person name="Morgado L.N."/>
            <person name="Niskanen T."/>
            <person name="Noordeloos M.E."/>
            <person name="Ohm R.A."/>
            <person name="Ortiz-Santana B."/>
            <person name="Ovrebo C."/>
            <person name="Racz N."/>
            <person name="Riley R."/>
            <person name="Savchenko A."/>
            <person name="Shiryaev A."/>
            <person name="Soop K."/>
            <person name="Spirin V."/>
            <person name="Szebenyi C."/>
            <person name="Tomsovsky M."/>
            <person name="Tulloss R.E."/>
            <person name="Uehling J."/>
            <person name="Grigoriev I.V."/>
            <person name="Vagvolgyi C."/>
            <person name="Papp T."/>
            <person name="Martin F.M."/>
            <person name="Miettinen O."/>
            <person name="Hibbett D.S."/>
            <person name="Nagy L.G."/>
        </authorList>
    </citation>
    <scope>NUCLEOTIDE SEQUENCE [LARGE SCALE GENOMIC DNA]</scope>
    <source>
        <strain evidence="1 2">NL-1719</strain>
    </source>
</reference>
<name>A0ACD3AGT5_9AGAR</name>
<sequence>MTRDAQRLPLTDFGSPNLQNAYQLVIAAESSALDAVDRMDCRVVGYLMINLYKSRSILGDAPLTQIVQQVTSTDYGDTIIYKVGKYYRQNLIHAFRTTGPLPRPPSPQSFRNLQEMIQDAMSTSTSNHRTLQNRALIRDNFRCMITGEYDETTYNILEKSDPSSADQIQSTVATNYCHIIGETTIQRIQRTRREGDTNILTLFGLTSLVDRVIQPGGINDLSNILTLRPELHLMFNHLKLWFEGTETPNEYNICVSNEKSLRAFQVARRRIQFRVNNIDYINSEQQRLLLPLPDPKLLAIHAICAKVAHLSGAAEHFDLIDREREEGTVLEEDGSSAALLDELLSGLVLRR</sequence>
<evidence type="ECO:0000313" key="1">
    <source>
        <dbReference type="EMBL" id="TFK64655.1"/>
    </source>
</evidence>
<proteinExistence type="predicted"/>
<keyword evidence="2" id="KW-1185">Reference proteome</keyword>
<evidence type="ECO:0000313" key="2">
    <source>
        <dbReference type="Proteomes" id="UP000308600"/>
    </source>
</evidence>
<accession>A0ACD3AGT5</accession>
<dbReference type="Proteomes" id="UP000308600">
    <property type="component" value="Unassembled WGS sequence"/>
</dbReference>
<dbReference type="EMBL" id="ML208466">
    <property type="protein sequence ID" value="TFK64655.1"/>
    <property type="molecule type" value="Genomic_DNA"/>
</dbReference>
<feature type="non-terminal residue" evidence="1">
    <location>
        <position position="1"/>
    </location>
</feature>
<organism evidence="1 2">
    <name type="scientific">Pluteus cervinus</name>
    <dbReference type="NCBI Taxonomy" id="181527"/>
    <lineage>
        <taxon>Eukaryota</taxon>
        <taxon>Fungi</taxon>
        <taxon>Dikarya</taxon>
        <taxon>Basidiomycota</taxon>
        <taxon>Agaricomycotina</taxon>
        <taxon>Agaricomycetes</taxon>
        <taxon>Agaricomycetidae</taxon>
        <taxon>Agaricales</taxon>
        <taxon>Pluteineae</taxon>
        <taxon>Pluteaceae</taxon>
        <taxon>Pluteus</taxon>
    </lineage>
</organism>